<keyword evidence="7" id="KW-0472">Membrane</keyword>
<keyword evidence="5" id="KW-0735">Signal-anchor</keyword>
<dbReference type="PANTHER" id="PTHR31297:SF34">
    <property type="entry name" value="GLUCAN 1,3-BETA-GLUCOSIDASE 2"/>
    <property type="match status" value="1"/>
</dbReference>
<evidence type="ECO:0000256" key="13">
    <source>
        <dbReference type="RuleBase" id="RU361153"/>
    </source>
</evidence>
<keyword evidence="14" id="KW-0732">Signal</keyword>
<evidence type="ECO:0000256" key="3">
    <source>
        <dbReference type="ARBA" id="ARBA00022692"/>
    </source>
</evidence>
<accession>A0A1E3W3Y8</accession>
<dbReference type="SUPFAM" id="SSF51445">
    <property type="entry name" value="(Trans)glycosidases"/>
    <property type="match status" value="1"/>
</dbReference>
<dbReference type="GO" id="GO:0008422">
    <property type="term" value="F:beta-glucosidase activity"/>
    <property type="evidence" value="ECO:0007669"/>
    <property type="project" value="TreeGrafter"/>
</dbReference>
<proteinExistence type="inferred from homology"/>
<feature type="domain" description="Glycoside hydrolase family 5" evidence="15">
    <location>
        <begin position="70"/>
        <end position="354"/>
    </location>
</feature>
<dbReference type="GO" id="GO:0005886">
    <property type="term" value="C:plasma membrane"/>
    <property type="evidence" value="ECO:0007669"/>
    <property type="project" value="UniProtKB-SubCell"/>
</dbReference>
<organism evidence="16 17">
    <name type="scientific">Methyloceanibacter methanicus</name>
    <dbReference type="NCBI Taxonomy" id="1774968"/>
    <lineage>
        <taxon>Bacteria</taxon>
        <taxon>Pseudomonadati</taxon>
        <taxon>Pseudomonadota</taxon>
        <taxon>Alphaproteobacteria</taxon>
        <taxon>Hyphomicrobiales</taxon>
        <taxon>Hyphomicrobiaceae</taxon>
        <taxon>Methyloceanibacter</taxon>
    </lineage>
</organism>
<dbReference type="PROSITE" id="PS00659">
    <property type="entry name" value="GLYCOSYL_HYDROL_F5"/>
    <property type="match status" value="1"/>
</dbReference>
<dbReference type="GO" id="GO:0005576">
    <property type="term" value="C:extracellular region"/>
    <property type="evidence" value="ECO:0007669"/>
    <property type="project" value="TreeGrafter"/>
</dbReference>
<dbReference type="EMBL" id="LPWG01000005">
    <property type="protein sequence ID" value="ODS00513.1"/>
    <property type="molecule type" value="Genomic_DNA"/>
</dbReference>
<evidence type="ECO:0000256" key="4">
    <source>
        <dbReference type="ARBA" id="ARBA00022801"/>
    </source>
</evidence>
<evidence type="ECO:0000256" key="2">
    <source>
        <dbReference type="ARBA" id="ARBA00022475"/>
    </source>
</evidence>
<evidence type="ECO:0000256" key="12">
    <source>
        <dbReference type="ARBA" id="ARBA00041260"/>
    </source>
</evidence>
<feature type="chain" id="PRO_5009138988" description="Exo-1,3-beta-glucanase D" evidence="14">
    <location>
        <begin position="28"/>
        <end position="396"/>
    </location>
</feature>
<dbReference type="InterPro" id="IPR001547">
    <property type="entry name" value="Glyco_hydro_5"/>
</dbReference>
<keyword evidence="2" id="KW-1003">Cell membrane</keyword>
<evidence type="ECO:0000256" key="11">
    <source>
        <dbReference type="ARBA" id="ARBA00037126"/>
    </source>
</evidence>
<gene>
    <name evidence="16" type="ORF">AUC68_14720</name>
</gene>
<evidence type="ECO:0000256" key="1">
    <source>
        <dbReference type="ARBA" id="ARBA00004401"/>
    </source>
</evidence>
<dbReference type="InterPro" id="IPR050386">
    <property type="entry name" value="Glycosyl_hydrolase_5"/>
</dbReference>
<dbReference type="AlphaFoldDB" id="A0A1E3W3Y8"/>
<evidence type="ECO:0000256" key="6">
    <source>
        <dbReference type="ARBA" id="ARBA00022989"/>
    </source>
</evidence>
<dbReference type="Gene3D" id="3.20.20.80">
    <property type="entry name" value="Glycosidases"/>
    <property type="match status" value="1"/>
</dbReference>
<name>A0A1E3W3Y8_9HYPH</name>
<evidence type="ECO:0000256" key="10">
    <source>
        <dbReference type="ARBA" id="ARBA00023316"/>
    </source>
</evidence>
<reference evidence="16 17" key="1">
    <citation type="journal article" date="2016" name="Environ. Microbiol.">
        <title>New Methyloceanibacter diversity from North Sea sediments includes methanotroph containing solely the soluble methane monooxygenase.</title>
        <authorList>
            <person name="Vekeman B."/>
            <person name="Kerckhof F.M."/>
            <person name="Cremers G."/>
            <person name="de Vos P."/>
            <person name="Vandamme P."/>
            <person name="Boon N."/>
            <person name="Op den Camp H.J."/>
            <person name="Heylen K."/>
        </authorList>
    </citation>
    <scope>NUCLEOTIDE SEQUENCE [LARGE SCALE GENOMIC DNA]</scope>
    <source>
        <strain evidence="16 17">R-67174</strain>
    </source>
</reference>
<evidence type="ECO:0000313" key="17">
    <source>
        <dbReference type="Proteomes" id="UP000094501"/>
    </source>
</evidence>
<keyword evidence="10" id="KW-0961">Cell wall biogenesis/degradation</keyword>
<keyword evidence="6" id="KW-1133">Transmembrane helix</keyword>
<dbReference type="OrthoDB" id="9800955at2"/>
<comment type="caution">
    <text evidence="16">The sequence shown here is derived from an EMBL/GenBank/DDBJ whole genome shotgun (WGS) entry which is preliminary data.</text>
</comment>
<dbReference type="PANTHER" id="PTHR31297">
    <property type="entry name" value="GLUCAN ENDO-1,6-BETA-GLUCOSIDASE B"/>
    <property type="match status" value="1"/>
</dbReference>
<dbReference type="GO" id="GO:0009986">
    <property type="term" value="C:cell surface"/>
    <property type="evidence" value="ECO:0007669"/>
    <property type="project" value="TreeGrafter"/>
</dbReference>
<evidence type="ECO:0000256" key="7">
    <source>
        <dbReference type="ARBA" id="ARBA00023136"/>
    </source>
</evidence>
<keyword evidence="4 13" id="KW-0378">Hydrolase</keyword>
<comment type="subcellular location">
    <subcellularLocation>
        <location evidence="1">Cell membrane</location>
        <topology evidence="1">Single-pass type II membrane protein</topology>
    </subcellularLocation>
</comment>
<comment type="function">
    <text evidence="11">Glucosidase involved in the degradation of cellulosic biomass. Active on lichenan.</text>
</comment>
<dbReference type="GO" id="GO:0009251">
    <property type="term" value="P:glucan catabolic process"/>
    <property type="evidence" value="ECO:0007669"/>
    <property type="project" value="TreeGrafter"/>
</dbReference>
<evidence type="ECO:0000256" key="8">
    <source>
        <dbReference type="ARBA" id="ARBA00023180"/>
    </source>
</evidence>
<dbReference type="Pfam" id="PF00150">
    <property type="entry name" value="Cellulase"/>
    <property type="match status" value="1"/>
</dbReference>
<dbReference type="Proteomes" id="UP000094501">
    <property type="component" value="Unassembled WGS sequence"/>
</dbReference>
<evidence type="ECO:0000313" key="16">
    <source>
        <dbReference type="EMBL" id="ODS00513.1"/>
    </source>
</evidence>
<feature type="signal peptide" evidence="14">
    <location>
        <begin position="1"/>
        <end position="27"/>
    </location>
</feature>
<keyword evidence="3" id="KW-0812">Transmembrane</keyword>
<dbReference type="InterPro" id="IPR017853">
    <property type="entry name" value="GH"/>
</dbReference>
<sequence length="396" mass="43625">MPHRARLLVAALVTSVLAVMHPGNALARTKDCAAEFSASVSASRIDALARGFNLNGWLDTDEGIAPDVLALAELRARGFTHVRLPIQPARFMKPFSDQAEIARNFSELDAALDQLQKLGFAVSIDLHPGKRLGRVFDAAPDAGLQLVKGLWRKIARRYAGRSPDTLYFEVLNEPSVAAADWERMGPKIVKAIRAEAPDHTIVYALTPLQRLDEMTRQRPLDEPNVVYAAHYYDPMVFTHQGRDWGDGPLRDLHGVPFPLHADDPDVVALQQQLRRDGHDEAAETLTDALNSPWDDGRIDHAIAGAAQWARQNRVPVIINEFGALSWAAPRADRLYWYGAVSRLAETHCFGWACGTTRKGSGSSNAITAGRFLMRTCSSRCSEICLGVLSRMFTPSA</sequence>
<evidence type="ECO:0000256" key="5">
    <source>
        <dbReference type="ARBA" id="ARBA00022968"/>
    </source>
</evidence>
<dbReference type="RefSeq" id="WP_069436416.1">
    <property type="nucleotide sequence ID" value="NZ_LPWG01000005.1"/>
</dbReference>
<evidence type="ECO:0000259" key="15">
    <source>
        <dbReference type="Pfam" id="PF00150"/>
    </source>
</evidence>
<keyword evidence="9 13" id="KW-0326">Glycosidase</keyword>
<keyword evidence="8" id="KW-0325">Glycoprotein</keyword>
<dbReference type="STRING" id="1774968.AUC68_14720"/>
<dbReference type="InterPro" id="IPR018087">
    <property type="entry name" value="Glyco_hydro_5_CS"/>
</dbReference>
<evidence type="ECO:0000256" key="9">
    <source>
        <dbReference type="ARBA" id="ARBA00023295"/>
    </source>
</evidence>
<dbReference type="GO" id="GO:0071555">
    <property type="term" value="P:cell wall organization"/>
    <property type="evidence" value="ECO:0007669"/>
    <property type="project" value="UniProtKB-KW"/>
</dbReference>
<keyword evidence="17" id="KW-1185">Reference proteome</keyword>
<evidence type="ECO:0000256" key="14">
    <source>
        <dbReference type="SAM" id="SignalP"/>
    </source>
</evidence>
<protein>
    <recommendedName>
        <fullName evidence="12">Exo-1,3-beta-glucanase D</fullName>
    </recommendedName>
</protein>
<comment type="similarity">
    <text evidence="13">Belongs to the glycosyl hydrolase 5 (cellulase A) family.</text>
</comment>